<dbReference type="Proteomes" id="UP001371456">
    <property type="component" value="Unassembled WGS sequence"/>
</dbReference>
<keyword evidence="2" id="KW-1185">Reference proteome</keyword>
<comment type="caution">
    <text evidence="1">The sequence shown here is derived from an EMBL/GenBank/DDBJ whole genome shotgun (WGS) entry which is preliminary data.</text>
</comment>
<accession>A0AAN8YBJ8</accession>
<name>A0AAN8YBJ8_SOLBU</name>
<organism evidence="1 2">
    <name type="scientific">Solanum bulbocastanum</name>
    <name type="common">Wild potato</name>
    <dbReference type="NCBI Taxonomy" id="147425"/>
    <lineage>
        <taxon>Eukaryota</taxon>
        <taxon>Viridiplantae</taxon>
        <taxon>Streptophyta</taxon>
        <taxon>Embryophyta</taxon>
        <taxon>Tracheophyta</taxon>
        <taxon>Spermatophyta</taxon>
        <taxon>Magnoliopsida</taxon>
        <taxon>eudicotyledons</taxon>
        <taxon>Gunneridae</taxon>
        <taxon>Pentapetalae</taxon>
        <taxon>asterids</taxon>
        <taxon>lamiids</taxon>
        <taxon>Solanales</taxon>
        <taxon>Solanaceae</taxon>
        <taxon>Solanoideae</taxon>
        <taxon>Solaneae</taxon>
        <taxon>Solanum</taxon>
    </lineage>
</organism>
<proteinExistence type="predicted"/>
<protein>
    <submittedName>
        <fullName evidence="1">Uncharacterized protein</fullName>
    </submittedName>
</protein>
<gene>
    <name evidence="1" type="ORF">RDI58_017007</name>
</gene>
<evidence type="ECO:0000313" key="2">
    <source>
        <dbReference type="Proteomes" id="UP001371456"/>
    </source>
</evidence>
<dbReference type="EMBL" id="JBANQN010000007">
    <property type="protein sequence ID" value="KAK6783553.1"/>
    <property type="molecule type" value="Genomic_DNA"/>
</dbReference>
<sequence>MVVPFLLCK</sequence>
<reference evidence="1 2" key="1">
    <citation type="submission" date="2024-02" db="EMBL/GenBank/DDBJ databases">
        <title>de novo genome assembly of Solanum bulbocastanum strain 11H21.</title>
        <authorList>
            <person name="Hosaka A.J."/>
        </authorList>
    </citation>
    <scope>NUCLEOTIDE SEQUENCE [LARGE SCALE GENOMIC DNA]</scope>
    <source>
        <tissue evidence="1">Young leaves</tissue>
    </source>
</reference>
<evidence type="ECO:0000313" key="1">
    <source>
        <dbReference type="EMBL" id="KAK6783553.1"/>
    </source>
</evidence>